<evidence type="ECO:0000256" key="8">
    <source>
        <dbReference type="ARBA" id="ARBA00023163"/>
    </source>
</evidence>
<dbReference type="InterPro" id="IPR024784">
    <property type="entry name" value="TORC_M"/>
</dbReference>
<feature type="region of interest" description="Disordered" evidence="10">
    <location>
        <begin position="182"/>
        <end position="213"/>
    </location>
</feature>
<gene>
    <name evidence="13" type="ORF">CHIRRI_LOCUS4669</name>
</gene>
<feature type="region of interest" description="Disordered" evidence="10">
    <location>
        <begin position="380"/>
        <end position="409"/>
    </location>
</feature>
<evidence type="ECO:0000256" key="1">
    <source>
        <dbReference type="ARBA" id="ARBA00004123"/>
    </source>
</evidence>
<dbReference type="PANTHER" id="PTHR13589:SF15">
    <property type="entry name" value="CREB-REGULATED TRANSCRIPTION COACTIVATOR, ISOFORM B"/>
    <property type="match status" value="1"/>
</dbReference>
<feature type="region of interest" description="Disordered" evidence="10">
    <location>
        <begin position="91"/>
        <end position="155"/>
    </location>
</feature>
<feature type="compositionally biased region" description="Polar residues" evidence="10">
    <location>
        <begin position="131"/>
        <end position="149"/>
    </location>
</feature>
<dbReference type="PANTHER" id="PTHR13589">
    <property type="entry name" value="CREB-REGULATED TRANSCRIPTION COACTIVATOR"/>
    <property type="match status" value="1"/>
</dbReference>
<dbReference type="GO" id="GO:0005737">
    <property type="term" value="C:cytoplasm"/>
    <property type="evidence" value="ECO:0007669"/>
    <property type="project" value="UniProtKB-SubCell"/>
</dbReference>
<feature type="compositionally biased region" description="Polar residues" evidence="10">
    <location>
        <begin position="395"/>
        <end position="409"/>
    </location>
</feature>
<dbReference type="Proteomes" id="UP001153620">
    <property type="component" value="Chromosome 2"/>
</dbReference>
<protein>
    <recommendedName>
        <fullName evidence="15">Transducer of regulated CREB activity N-terminal domain-containing protein</fullName>
    </recommendedName>
</protein>
<evidence type="ECO:0000256" key="3">
    <source>
        <dbReference type="ARBA" id="ARBA00007167"/>
    </source>
</evidence>
<evidence type="ECO:0000313" key="13">
    <source>
        <dbReference type="EMBL" id="CAG9801748.1"/>
    </source>
</evidence>
<dbReference type="GO" id="GO:0008140">
    <property type="term" value="F:cAMP response element binding protein binding"/>
    <property type="evidence" value="ECO:0007669"/>
    <property type="project" value="InterPro"/>
</dbReference>
<evidence type="ECO:0000313" key="14">
    <source>
        <dbReference type="Proteomes" id="UP001153620"/>
    </source>
</evidence>
<dbReference type="GO" id="GO:0051289">
    <property type="term" value="P:protein homotetramerization"/>
    <property type="evidence" value="ECO:0007669"/>
    <property type="project" value="InterPro"/>
</dbReference>
<feature type="compositionally biased region" description="Low complexity" evidence="10">
    <location>
        <begin position="380"/>
        <end position="394"/>
    </location>
</feature>
<keyword evidence="9" id="KW-0539">Nucleus</keyword>
<dbReference type="EMBL" id="OU895878">
    <property type="protein sequence ID" value="CAG9801748.1"/>
    <property type="molecule type" value="Genomic_DNA"/>
</dbReference>
<dbReference type="Pfam" id="PF12884">
    <property type="entry name" value="TORC_N"/>
    <property type="match status" value="1"/>
</dbReference>
<reference evidence="13" key="2">
    <citation type="submission" date="2022-10" db="EMBL/GenBank/DDBJ databases">
        <authorList>
            <consortium name="ENA_rothamsted_submissions"/>
            <consortium name="culmorum"/>
            <person name="King R."/>
        </authorList>
    </citation>
    <scope>NUCLEOTIDE SEQUENCE</scope>
</reference>
<evidence type="ECO:0008006" key="15">
    <source>
        <dbReference type="Google" id="ProtNLM"/>
    </source>
</evidence>
<evidence type="ECO:0000256" key="6">
    <source>
        <dbReference type="ARBA" id="ARBA00023015"/>
    </source>
</evidence>
<feature type="compositionally biased region" description="Polar residues" evidence="10">
    <location>
        <begin position="94"/>
        <end position="108"/>
    </location>
</feature>
<dbReference type="OrthoDB" id="8947034at2759"/>
<dbReference type="InterPro" id="IPR024786">
    <property type="entry name" value="TORC"/>
</dbReference>
<dbReference type="GO" id="GO:0045944">
    <property type="term" value="P:positive regulation of transcription by RNA polymerase II"/>
    <property type="evidence" value="ECO:0007669"/>
    <property type="project" value="TreeGrafter"/>
</dbReference>
<feature type="compositionally biased region" description="Polar residues" evidence="10">
    <location>
        <begin position="530"/>
        <end position="569"/>
    </location>
</feature>
<comment type="subcellular location">
    <subcellularLocation>
        <location evidence="2">Cytoplasm</location>
    </subcellularLocation>
    <subcellularLocation>
        <location evidence="1">Nucleus</location>
    </subcellularLocation>
</comment>
<sequence length="734" mass="80991">MANPRKFSEKIALLNQKEAEGNAEFERIMREVSEVSSKVTQAPRNTNLIATTSAFISRSLPNVNAPINNANNSNNLDNKNDEPNTTTLAGLLSSGYSSDITKNANAENKVTRESRGRSVGGGPMRSRRNIDTSPYGSNNNAYLSPPQESSWRRTSSDSAIHQSLTQAQEIHNNVQSLMLSPRAQKRLSSSQSNSMKNLHHQHQNHSMNQQHSHSQQNMQQTTLLAQQTLMQQQNIPQQHMVMNNLQQDMKSRSVSRLPGIPIYPSQNDELLQIPVGSSTGSLPDLTLVHFQQSPLSNPLDPHELIAVTTNQSYSMASTNQTTTNHLPSMTQHHHQQQQQHQQHQMYSQQMGNNLDQFSPKHFSNNKGSTSQGLIIQQQQGANNNQNFAQQQQQQSSPIPIDNTSQQQQSPLHYYTNSIPQEKMMSYRNNAASPGNLSLSQGNLSKVCFVEQQNNYRSSPNNRPSPGSSPINHIPDLSNSSAPCSPSPQMTGNNGQFESFSSADTFYLNPTIQQHFEQFSLVDSPLNDYNNSTNDQTYTQLNDSYNGIINDSPNRTNQSPTNASRPNSRPNNMNQQTSNNNSNRQSSNNGGSSPHSPLGSDTMLSGNNYDNLRIILGSSSPLDGGLSNGINNNSGVNDIMLGGLGNDSSSKLISSSSPALQNPLMMTSSPSHQITQTTTAIPEIVFSDYSSGSVCDLLNVDNFLELGMNTTELQMFENANIIDPTIEENFRRDLY</sequence>
<keyword evidence="7" id="KW-0010">Activator</keyword>
<accession>A0A9N9RR78</accession>
<evidence type="ECO:0000256" key="10">
    <source>
        <dbReference type="SAM" id="MobiDB-lite"/>
    </source>
</evidence>
<evidence type="ECO:0000256" key="2">
    <source>
        <dbReference type="ARBA" id="ARBA00004496"/>
    </source>
</evidence>
<evidence type="ECO:0000256" key="4">
    <source>
        <dbReference type="ARBA" id="ARBA00022490"/>
    </source>
</evidence>
<evidence type="ECO:0000256" key="9">
    <source>
        <dbReference type="ARBA" id="ARBA00023242"/>
    </source>
</evidence>
<comment type="similarity">
    <text evidence="3">Belongs to the TORC family.</text>
</comment>
<feature type="compositionally biased region" description="Polar residues" evidence="10">
    <location>
        <begin position="186"/>
        <end position="196"/>
    </location>
</feature>
<feature type="region of interest" description="Disordered" evidence="10">
    <location>
        <begin position="316"/>
        <end position="347"/>
    </location>
</feature>
<feature type="domain" description="Transducer of regulated CREB activity middle" evidence="12">
    <location>
        <begin position="153"/>
        <end position="323"/>
    </location>
</feature>
<feature type="region of interest" description="Disordered" evidence="10">
    <location>
        <begin position="454"/>
        <end position="496"/>
    </location>
</feature>
<feature type="region of interest" description="Disordered" evidence="10">
    <location>
        <begin position="530"/>
        <end position="603"/>
    </location>
</feature>
<feature type="domain" description="Transducer of regulated CREB activity N-terminal" evidence="11">
    <location>
        <begin position="3"/>
        <end position="48"/>
    </location>
</feature>
<keyword evidence="8" id="KW-0804">Transcription</keyword>
<evidence type="ECO:0000259" key="11">
    <source>
        <dbReference type="Pfam" id="PF12884"/>
    </source>
</evidence>
<organism evidence="13 14">
    <name type="scientific">Chironomus riparius</name>
    <dbReference type="NCBI Taxonomy" id="315576"/>
    <lineage>
        <taxon>Eukaryota</taxon>
        <taxon>Metazoa</taxon>
        <taxon>Ecdysozoa</taxon>
        <taxon>Arthropoda</taxon>
        <taxon>Hexapoda</taxon>
        <taxon>Insecta</taxon>
        <taxon>Pterygota</taxon>
        <taxon>Neoptera</taxon>
        <taxon>Endopterygota</taxon>
        <taxon>Diptera</taxon>
        <taxon>Nematocera</taxon>
        <taxon>Chironomoidea</taxon>
        <taxon>Chironomidae</taxon>
        <taxon>Chironominae</taxon>
        <taxon>Chironomus</taxon>
    </lineage>
</organism>
<keyword evidence="5" id="KW-0597">Phosphoprotein</keyword>
<dbReference type="InterPro" id="IPR024783">
    <property type="entry name" value="TORC_N"/>
</dbReference>
<keyword evidence="14" id="KW-1185">Reference proteome</keyword>
<evidence type="ECO:0000256" key="7">
    <source>
        <dbReference type="ARBA" id="ARBA00023159"/>
    </source>
</evidence>
<reference evidence="13" key="1">
    <citation type="submission" date="2022-01" db="EMBL/GenBank/DDBJ databases">
        <authorList>
            <person name="King R."/>
        </authorList>
    </citation>
    <scope>NUCLEOTIDE SEQUENCE</scope>
</reference>
<feature type="compositionally biased region" description="Low complexity" evidence="10">
    <location>
        <begin position="454"/>
        <end position="471"/>
    </location>
</feature>
<evidence type="ECO:0000259" key="12">
    <source>
        <dbReference type="Pfam" id="PF12885"/>
    </source>
</evidence>
<dbReference type="AlphaFoldDB" id="A0A9N9RR78"/>
<keyword evidence="6" id="KW-0805">Transcription regulation</keyword>
<proteinExistence type="inferred from homology"/>
<name>A0A9N9RR78_9DIPT</name>
<evidence type="ECO:0000256" key="5">
    <source>
        <dbReference type="ARBA" id="ARBA00022553"/>
    </source>
</evidence>
<feature type="compositionally biased region" description="Low complexity" evidence="10">
    <location>
        <begin position="204"/>
        <end position="213"/>
    </location>
</feature>
<keyword evidence="4" id="KW-0963">Cytoplasm</keyword>
<dbReference type="Pfam" id="PF12885">
    <property type="entry name" value="TORC_M"/>
    <property type="match status" value="1"/>
</dbReference>
<feature type="compositionally biased region" description="Polar residues" evidence="10">
    <location>
        <begin position="476"/>
        <end position="496"/>
    </location>
</feature>
<dbReference type="GO" id="GO:0005634">
    <property type="term" value="C:nucleus"/>
    <property type="evidence" value="ECO:0007669"/>
    <property type="project" value="UniProtKB-SubCell"/>
</dbReference>
<feature type="compositionally biased region" description="Polar residues" evidence="10">
    <location>
        <begin position="316"/>
        <end position="330"/>
    </location>
</feature>
<feature type="compositionally biased region" description="Low complexity" evidence="10">
    <location>
        <begin position="570"/>
        <end position="599"/>
    </location>
</feature>
<feature type="region of interest" description="Disordered" evidence="10">
    <location>
        <begin position="352"/>
        <end position="371"/>
    </location>
</feature>